<evidence type="ECO:0000313" key="1">
    <source>
        <dbReference type="EMBL" id="CAE8651036.1"/>
    </source>
</evidence>
<dbReference type="AlphaFoldDB" id="A0A813IIT7"/>
<feature type="non-terminal residue" evidence="1">
    <location>
        <position position="1"/>
    </location>
</feature>
<dbReference type="Proteomes" id="UP000626109">
    <property type="component" value="Unassembled WGS sequence"/>
</dbReference>
<name>A0A813IIT7_POLGL</name>
<reference evidence="1" key="1">
    <citation type="submission" date="2021-02" db="EMBL/GenBank/DDBJ databases">
        <authorList>
            <person name="Dougan E. K."/>
            <person name="Rhodes N."/>
            <person name="Thang M."/>
            <person name="Chan C."/>
        </authorList>
    </citation>
    <scope>NUCLEOTIDE SEQUENCE</scope>
</reference>
<sequence>AFTAADADSWLLSVDASQLEPGRHYHLCVDLDGSNLGALDVGDSGGPLIYISPAEAGSVQTVMEALGQTFVVSCVTGAACATSTAWHLVAGECGQPGEMPAADASGFFLKDQAGWVLAVDGQLLKPGAHYHLCLDVDGPLAKEFQSGDSGLQVYVSGVLLRSPAEIFAASAEQLTLRCSLNGCPAGAMAWLAETCGSEMNVGQ</sequence>
<dbReference type="EMBL" id="CAJNNW010009548">
    <property type="protein sequence ID" value="CAE8651036.1"/>
    <property type="molecule type" value="Genomic_DNA"/>
</dbReference>
<accession>A0A813IIT7</accession>
<gene>
    <name evidence="1" type="ORF">PGLA2088_LOCUS8791</name>
</gene>
<organism evidence="1 2">
    <name type="scientific">Polarella glacialis</name>
    <name type="common">Dinoflagellate</name>
    <dbReference type="NCBI Taxonomy" id="89957"/>
    <lineage>
        <taxon>Eukaryota</taxon>
        <taxon>Sar</taxon>
        <taxon>Alveolata</taxon>
        <taxon>Dinophyceae</taxon>
        <taxon>Suessiales</taxon>
        <taxon>Suessiaceae</taxon>
        <taxon>Polarella</taxon>
    </lineage>
</organism>
<protein>
    <submittedName>
        <fullName evidence="1">Uncharacterized protein</fullName>
    </submittedName>
</protein>
<evidence type="ECO:0000313" key="2">
    <source>
        <dbReference type="Proteomes" id="UP000626109"/>
    </source>
</evidence>
<feature type="non-terminal residue" evidence="1">
    <location>
        <position position="203"/>
    </location>
</feature>
<proteinExistence type="predicted"/>
<comment type="caution">
    <text evidence="1">The sequence shown here is derived from an EMBL/GenBank/DDBJ whole genome shotgun (WGS) entry which is preliminary data.</text>
</comment>